<feature type="compositionally biased region" description="Basic and acidic residues" evidence="2">
    <location>
        <begin position="955"/>
        <end position="964"/>
    </location>
</feature>
<dbReference type="PANTHER" id="PTHR22928:SF3">
    <property type="entry name" value="TELOMERE-ASSOCIATED PROTEIN RIF1"/>
    <property type="match status" value="1"/>
</dbReference>
<feature type="region of interest" description="Disordered" evidence="2">
    <location>
        <begin position="942"/>
        <end position="972"/>
    </location>
</feature>
<protein>
    <submittedName>
        <fullName evidence="3">DgyrCDS6217</fullName>
    </submittedName>
</protein>
<feature type="compositionally biased region" description="Polar residues" evidence="2">
    <location>
        <begin position="1068"/>
        <end position="1077"/>
    </location>
</feature>
<evidence type="ECO:0000313" key="4">
    <source>
        <dbReference type="Proteomes" id="UP000549394"/>
    </source>
</evidence>
<sequence length="1520" mass="174155">MDHLNKLLSALDDEEKNKLDSLKELETFLSSQKTDDLFGNVSALTQVILPYTTSKNSFERVQAYKIFEKCTLHWKNDLEKSSKEFFRLLIQHNCNYEKFNSEDLRKTFCSDDLTFVKNVICFLGRRAISDNEMGVINNLLKVVTFGLKGSVNNCLKAYDCVDALFEVVCSDRERLHRTRFKKLAKAAYGKTHHTESLISRKIYSWWKFIIAQEYSDDSTSDMIDAYYEHCKEIISSNYAENTSLELTETLFNNTAVIFCLLFVKEPNEFKTYIPNSFTKGLPNIQLLYSRITLTKLLDCIKAVFNIFKTSPNLFSENAKIFLLETCLSYMRGKVVPNVDCMKSLFDGIKCLLEDKILSRNAIPKFLKSISELDKTFLCQSHIHFDKDKKESSVFYCLKWIIELLEEKTMDKNLNCELAQLFKSYLSILPEGEYISLNNFNELVKTIERIEKREENTIWLMEIWEMIVYELNECIMLTQEVNQGNVVKHDFSCLIDTLMIPFEFHLSFSLEKWRNLFKTFNRLASMVENVSSNQSIYELTDNLCKLELKPKDYEQFLKVFTILLETIDYCEDSTTASLFGSPRPSTAINHSILSIISKLFLYIEKNLYYKWKEDKLFKLLAECFMVFFKAMPKASIFQNAFQIFQKYFIACYENCSEKNLQELHQAFISYLKDYKAPYDSELLSDLSELFVKAFDKSYLVKSTTTLWNETFSKSNHLVYPNTLKEYFKNASLKLILPNWHQQTVVMEELGSREIHLESQVDLPSIPGILSPKKKTPTLSLEKSSINLMSSPKISQKSTKVSNPNPTSLNDMNSNSFIKIDSPPKGKRILTQHQKEILKEQRNNNIYGDTQDIVTNDTQMSQLSTETPVMELTPLPFSNIGVSSAGPKDKTEFRKEEVIKDTNDTVEKDVEDEHMEIEKKDESQIVSENSEEVEVIEEDVVTDISSKLSNSSPTKSNDLRSRKQSFDENVSADGKIDKCAEVVKERSNVLRSPNIMQNDENRRKSNRGRKRKLSLDANIVKQKEDKIVRKRRMTRKSSSEILSHSEPKLSSSFTDKRKRSKRARTKLDFSGNSKESSSPFFVEETEDSVAENDTSVEKKDDGVQIVEDTIDRVITEKLLESKKLVIECQDELKEAQFKINKAQSLVDEVPNTPKNLKCTKFPLVAPDPINSPSLKGKTALQEVEKEKNSEKDDLDEVSNASASKANKIDCQIKMLPVISGRQKPLTESPIKARTQSNELKRLVFSSPVLKKFERTKQINSSPTSTSDINIAITSKVSPGILKRKPSVSVEPSPKRRHVHFNETISTKDANGRECNSPMNLSTQNSVPELSQASNSSSIDSESLSQLNQTDPICGDLIDCNEDIGEILSAVCTSTNAKLVVNNWKKVHGIKTVGDLSKKSQIEVKNLSGIAEPKVKRVKEQLQIFKQQYERKRQKLKERETRILAPLDMEDSQDAVALESSPIANIENIAQQVERVREEIHSRLGQFSLEQRLQAAARLQKAQQSLSELQSCLLQNLVEESRK</sequence>
<evidence type="ECO:0000313" key="3">
    <source>
        <dbReference type="EMBL" id="CAD5117449.1"/>
    </source>
</evidence>
<dbReference type="PANTHER" id="PTHR22928">
    <property type="entry name" value="TELOMERE-ASSOCIATED PROTEIN RIF1"/>
    <property type="match status" value="1"/>
</dbReference>
<keyword evidence="1" id="KW-0175">Coiled coil</keyword>
<feature type="coiled-coil region" evidence="1">
    <location>
        <begin position="1412"/>
        <end position="1439"/>
    </location>
</feature>
<feature type="compositionally biased region" description="Polar residues" evidence="2">
    <location>
        <begin position="987"/>
        <end position="996"/>
    </location>
</feature>
<organism evidence="3 4">
    <name type="scientific">Dimorphilus gyrociliatus</name>
    <dbReference type="NCBI Taxonomy" id="2664684"/>
    <lineage>
        <taxon>Eukaryota</taxon>
        <taxon>Metazoa</taxon>
        <taxon>Spiralia</taxon>
        <taxon>Lophotrochozoa</taxon>
        <taxon>Annelida</taxon>
        <taxon>Polychaeta</taxon>
        <taxon>Polychaeta incertae sedis</taxon>
        <taxon>Dinophilidae</taxon>
        <taxon>Dimorphilus</taxon>
    </lineage>
</organism>
<gene>
    <name evidence="3" type="ORF">DGYR_LOCUS5976</name>
</gene>
<dbReference type="GO" id="GO:0005634">
    <property type="term" value="C:nucleus"/>
    <property type="evidence" value="ECO:0007669"/>
    <property type="project" value="TreeGrafter"/>
</dbReference>
<proteinExistence type="predicted"/>
<feature type="compositionally biased region" description="Low complexity" evidence="2">
    <location>
        <begin position="942"/>
        <end position="954"/>
    </location>
</feature>
<feature type="compositionally biased region" description="Low complexity" evidence="2">
    <location>
        <begin position="1328"/>
        <end position="1341"/>
    </location>
</feature>
<keyword evidence="4" id="KW-1185">Reference proteome</keyword>
<feature type="compositionally biased region" description="Polar residues" evidence="2">
    <location>
        <begin position="1314"/>
        <end position="1326"/>
    </location>
</feature>
<dbReference type="OrthoDB" id="5399929at2759"/>
<evidence type="ECO:0000256" key="2">
    <source>
        <dbReference type="SAM" id="MobiDB-lite"/>
    </source>
</evidence>
<evidence type="ECO:0000256" key="1">
    <source>
        <dbReference type="SAM" id="Coils"/>
    </source>
</evidence>
<reference evidence="3 4" key="1">
    <citation type="submission" date="2020-08" db="EMBL/GenBank/DDBJ databases">
        <authorList>
            <person name="Hejnol A."/>
        </authorList>
    </citation>
    <scope>NUCLEOTIDE SEQUENCE [LARGE SCALE GENOMIC DNA]</scope>
</reference>
<accession>A0A7I8VP06</accession>
<comment type="caution">
    <text evidence="3">The sequence shown here is derived from an EMBL/GenBank/DDBJ whole genome shotgun (WGS) entry which is preliminary data.</text>
</comment>
<feature type="compositionally biased region" description="Polar residues" evidence="2">
    <location>
        <begin position="790"/>
        <end position="815"/>
    </location>
</feature>
<feature type="region of interest" description="Disordered" evidence="2">
    <location>
        <begin position="984"/>
        <end position="1096"/>
    </location>
</feature>
<feature type="region of interest" description="Disordered" evidence="2">
    <location>
        <begin position="790"/>
        <end position="822"/>
    </location>
</feature>
<dbReference type="GO" id="GO:0000723">
    <property type="term" value="P:telomere maintenance"/>
    <property type="evidence" value="ECO:0007669"/>
    <property type="project" value="TreeGrafter"/>
</dbReference>
<dbReference type="GO" id="GO:0140445">
    <property type="term" value="C:chromosome, telomeric repeat region"/>
    <property type="evidence" value="ECO:0007669"/>
    <property type="project" value="TreeGrafter"/>
</dbReference>
<dbReference type="EMBL" id="CAJFCJ010000007">
    <property type="protein sequence ID" value="CAD5117449.1"/>
    <property type="molecule type" value="Genomic_DNA"/>
</dbReference>
<name>A0A7I8VP06_9ANNE</name>
<dbReference type="Proteomes" id="UP000549394">
    <property type="component" value="Unassembled WGS sequence"/>
</dbReference>
<feature type="region of interest" description="Disordered" evidence="2">
    <location>
        <begin position="1300"/>
        <end position="1341"/>
    </location>
</feature>